<reference evidence="5" key="1">
    <citation type="journal article" date="2019" name="Int. J. Syst. Evol. Microbiol.">
        <title>The Global Catalogue of Microorganisms (GCM) 10K type strain sequencing project: providing services to taxonomists for standard genome sequencing and annotation.</title>
        <authorList>
            <consortium name="The Broad Institute Genomics Platform"/>
            <consortium name="The Broad Institute Genome Sequencing Center for Infectious Disease"/>
            <person name="Wu L."/>
            <person name="Ma J."/>
        </authorList>
    </citation>
    <scope>NUCLEOTIDE SEQUENCE [LARGE SCALE GENOMIC DNA]</scope>
    <source>
        <strain evidence="5">JCM 17316</strain>
    </source>
</reference>
<evidence type="ECO:0000313" key="4">
    <source>
        <dbReference type="EMBL" id="GAA4127459.1"/>
    </source>
</evidence>
<dbReference type="NCBIfam" id="TIGR02961">
    <property type="entry name" value="allantoicase"/>
    <property type="match status" value="1"/>
</dbReference>
<dbReference type="HAMAP" id="MF_00813">
    <property type="entry name" value="Allantoicase"/>
    <property type="match status" value="1"/>
</dbReference>
<dbReference type="SUPFAM" id="SSF49785">
    <property type="entry name" value="Galactose-binding domain-like"/>
    <property type="match status" value="2"/>
</dbReference>
<dbReference type="PANTHER" id="PTHR12045">
    <property type="entry name" value="ALLANTOICASE"/>
    <property type="match status" value="1"/>
</dbReference>
<feature type="domain" description="Allantoicase" evidence="3">
    <location>
        <begin position="16"/>
        <end position="171"/>
    </location>
</feature>
<dbReference type="Proteomes" id="UP001500266">
    <property type="component" value="Unassembled WGS sequence"/>
</dbReference>
<gene>
    <name evidence="2 4" type="primary">alc</name>
    <name evidence="4" type="ORF">GCM10022416_02150</name>
</gene>
<accession>A0ABP7XZG3</accession>
<comment type="caution">
    <text evidence="4">The sequence shown here is derived from an EMBL/GenBank/DDBJ whole genome shotgun (WGS) entry which is preliminary data.</text>
</comment>
<evidence type="ECO:0000256" key="1">
    <source>
        <dbReference type="ARBA" id="ARBA00009242"/>
    </source>
</evidence>
<dbReference type="InterPro" id="IPR015908">
    <property type="entry name" value="Allantoicase_dom"/>
</dbReference>
<dbReference type="PANTHER" id="PTHR12045:SF3">
    <property type="entry name" value="INACTIVE ALLANTOICASE-RELATED"/>
    <property type="match status" value="1"/>
</dbReference>
<evidence type="ECO:0000313" key="5">
    <source>
        <dbReference type="Proteomes" id="UP001500266"/>
    </source>
</evidence>
<comment type="similarity">
    <text evidence="1 2">Belongs to the allantoicase family.</text>
</comment>
<name>A0ABP7XZG3_9ACTN</name>
<evidence type="ECO:0000259" key="3">
    <source>
        <dbReference type="Pfam" id="PF03561"/>
    </source>
</evidence>
<comment type="pathway">
    <text evidence="2">Nitrogen metabolism; (S)-allantoin degradation; (S)-ureidoglycolate from allantoate (aminidohydrolase route): step 1/1.</text>
</comment>
<comment type="catalytic activity">
    <reaction evidence="2">
        <text>allantoate + H2O = (S)-ureidoglycolate + urea</text>
        <dbReference type="Rhea" id="RHEA:11016"/>
        <dbReference type="ChEBI" id="CHEBI:15377"/>
        <dbReference type="ChEBI" id="CHEBI:16199"/>
        <dbReference type="ChEBI" id="CHEBI:17536"/>
        <dbReference type="ChEBI" id="CHEBI:57296"/>
        <dbReference type="EC" id="3.5.3.4"/>
    </reaction>
</comment>
<dbReference type="RefSeq" id="WP_345016434.1">
    <property type="nucleotide sequence ID" value="NZ_BAABDO010000002.1"/>
</dbReference>
<feature type="domain" description="Allantoicase" evidence="3">
    <location>
        <begin position="191"/>
        <end position="326"/>
    </location>
</feature>
<keyword evidence="2" id="KW-0659">Purine metabolism</keyword>
<dbReference type="PIRSF" id="PIRSF016516">
    <property type="entry name" value="Allantoicase"/>
    <property type="match status" value="1"/>
</dbReference>
<keyword evidence="5" id="KW-1185">Reference proteome</keyword>
<proteinExistence type="inferred from homology"/>
<dbReference type="Gene3D" id="2.60.120.260">
    <property type="entry name" value="Galactose-binding domain-like"/>
    <property type="match status" value="2"/>
</dbReference>
<protein>
    <recommendedName>
        <fullName evidence="2">Probable allantoicase</fullName>
        <ecNumber evidence="2">3.5.3.4</ecNumber>
    </recommendedName>
    <alternativeName>
        <fullName evidence="2">Allantoate amidinohydrolase</fullName>
    </alternativeName>
</protein>
<dbReference type="InterPro" id="IPR008979">
    <property type="entry name" value="Galactose-bd-like_sf"/>
</dbReference>
<dbReference type="EMBL" id="BAABDO010000002">
    <property type="protein sequence ID" value="GAA4127459.1"/>
    <property type="molecule type" value="Genomic_DNA"/>
</dbReference>
<evidence type="ECO:0000256" key="2">
    <source>
        <dbReference type="HAMAP-Rule" id="MF_00813"/>
    </source>
</evidence>
<organism evidence="4 5">
    <name type="scientific">Actinomadura keratinilytica</name>
    <dbReference type="NCBI Taxonomy" id="547461"/>
    <lineage>
        <taxon>Bacteria</taxon>
        <taxon>Bacillati</taxon>
        <taxon>Actinomycetota</taxon>
        <taxon>Actinomycetes</taxon>
        <taxon>Streptosporangiales</taxon>
        <taxon>Thermomonosporaceae</taxon>
        <taxon>Actinomadura</taxon>
    </lineage>
</organism>
<dbReference type="EC" id="3.5.3.4" evidence="2"/>
<dbReference type="Pfam" id="PF03561">
    <property type="entry name" value="Allantoicase"/>
    <property type="match status" value="2"/>
</dbReference>
<sequence>MSDATALPDLAVRTLGGAVIAASDESFAAKENLINPWAPAFRPQTFGAKGQEYDGWETARRRPGPDGRLGHDWAIVRLGLPGVIRGVVIDTAHFTGNFPPHASVEACAVDGHPSPAEVAAADWVEIVPMSPLKGDTAHEFTVAGVERRFTHVRLNIHPDGGVARLRVHGDVVPDPRLLTGLTIDLAALENGGRVVACSNGFYSAPDNMLFPGLARNQAEGWETARRREPGHEWAVVRLAAPGVIRLAEIDTSNLRYNAPGAVTLWGLDARRASLDDASAWRELLARTRVQPDGRHRFRLPGDREVTHVRVDIHPDGGLARLRLFGDLAPDGESLLTARWHELTN</sequence>
<keyword evidence="2" id="KW-0378">Hydrolase</keyword>
<dbReference type="InterPro" id="IPR005164">
    <property type="entry name" value="Allantoicase"/>
</dbReference>